<protein>
    <submittedName>
        <fullName evidence="4">Ribosomal protein S18 acetylase RimI-like enzyme</fullName>
    </submittedName>
</protein>
<keyword evidence="5" id="KW-1185">Reference proteome</keyword>
<keyword evidence="1" id="KW-0808">Transferase</keyword>
<evidence type="ECO:0000256" key="1">
    <source>
        <dbReference type="ARBA" id="ARBA00022679"/>
    </source>
</evidence>
<dbReference type="PANTHER" id="PTHR43877">
    <property type="entry name" value="AMINOALKYLPHOSPHONATE N-ACETYLTRANSFERASE-RELATED-RELATED"/>
    <property type="match status" value="1"/>
</dbReference>
<evidence type="ECO:0000313" key="5">
    <source>
        <dbReference type="Proteomes" id="UP000276232"/>
    </source>
</evidence>
<dbReference type="PROSITE" id="PS51186">
    <property type="entry name" value="GNAT"/>
    <property type="match status" value="1"/>
</dbReference>
<dbReference type="Gene3D" id="3.40.630.30">
    <property type="match status" value="1"/>
</dbReference>
<dbReference type="AlphaFoldDB" id="A0A3N1GWY2"/>
<dbReference type="InParanoid" id="A0A3N1GWY2"/>
<feature type="domain" description="N-acetyltransferase" evidence="3">
    <location>
        <begin position="14"/>
        <end position="186"/>
    </location>
</feature>
<sequence>MSDESSTTDLPRGLRLRPAGPDDVDAVVALVQRAYRGDASRAGWTTEADLLDGQRTDADAVGELVGEPRSAVLLLVGEDDAPVACCHVAARLRAEGMAGDDVVGYLGMLAVDPARQGDGTGRALLAAASRHAAQDLDARVLEMTVIAQRTELIGWYERQGWERTGERRPFPYGDERFGRPRRDDLEFVVLAREAAEV</sequence>
<dbReference type="InterPro" id="IPR050832">
    <property type="entry name" value="Bact_Acetyltransf"/>
</dbReference>
<evidence type="ECO:0000259" key="3">
    <source>
        <dbReference type="PROSITE" id="PS51186"/>
    </source>
</evidence>
<keyword evidence="2" id="KW-0012">Acyltransferase</keyword>
<dbReference type="RefSeq" id="WP_241967179.1">
    <property type="nucleotide sequence ID" value="NZ_RJKN01000006.1"/>
</dbReference>
<gene>
    <name evidence="4" type="ORF">EDC03_2569</name>
</gene>
<evidence type="ECO:0000313" key="4">
    <source>
        <dbReference type="EMBL" id="ROP34747.1"/>
    </source>
</evidence>
<dbReference type="Pfam" id="PF13508">
    <property type="entry name" value="Acetyltransf_7"/>
    <property type="match status" value="1"/>
</dbReference>
<dbReference type="GO" id="GO:0016747">
    <property type="term" value="F:acyltransferase activity, transferring groups other than amino-acyl groups"/>
    <property type="evidence" value="ECO:0007669"/>
    <property type="project" value="InterPro"/>
</dbReference>
<dbReference type="EMBL" id="RJKN01000006">
    <property type="protein sequence ID" value="ROP34747.1"/>
    <property type="molecule type" value="Genomic_DNA"/>
</dbReference>
<reference evidence="4 5" key="1">
    <citation type="journal article" date="2015" name="Stand. Genomic Sci.">
        <title>Genomic Encyclopedia of Bacterial and Archaeal Type Strains, Phase III: the genomes of soil and plant-associated and newly described type strains.</title>
        <authorList>
            <person name="Whitman W.B."/>
            <person name="Woyke T."/>
            <person name="Klenk H.P."/>
            <person name="Zhou Y."/>
            <person name="Lilburn T.G."/>
            <person name="Beck B.J."/>
            <person name="De Vos P."/>
            <person name="Vandamme P."/>
            <person name="Eisen J.A."/>
            <person name="Garrity G."/>
            <person name="Hugenholtz P."/>
            <person name="Kyrpides N.C."/>
        </authorList>
    </citation>
    <scope>NUCLEOTIDE SEQUENCE [LARGE SCALE GENOMIC DNA]</scope>
    <source>
        <strain evidence="4 5">CECT 7306</strain>
    </source>
</reference>
<accession>A0A3N1GWY2</accession>
<dbReference type="CDD" id="cd04301">
    <property type="entry name" value="NAT_SF"/>
    <property type="match status" value="1"/>
</dbReference>
<organism evidence="4 5">
    <name type="scientific">Pseudokineococcus lusitanus</name>
    <dbReference type="NCBI Taxonomy" id="763993"/>
    <lineage>
        <taxon>Bacteria</taxon>
        <taxon>Bacillati</taxon>
        <taxon>Actinomycetota</taxon>
        <taxon>Actinomycetes</taxon>
        <taxon>Kineosporiales</taxon>
        <taxon>Kineosporiaceae</taxon>
        <taxon>Pseudokineococcus</taxon>
    </lineage>
</organism>
<comment type="caution">
    <text evidence="4">The sequence shown here is derived from an EMBL/GenBank/DDBJ whole genome shotgun (WGS) entry which is preliminary data.</text>
</comment>
<dbReference type="InterPro" id="IPR000182">
    <property type="entry name" value="GNAT_dom"/>
</dbReference>
<proteinExistence type="predicted"/>
<evidence type="ECO:0000256" key="2">
    <source>
        <dbReference type="ARBA" id="ARBA00023315"/>
    </source>
</evidence>
<dbReference type="SUPFAM" id="SSF55729">
    <property type="entry name" value="Acyl-CoA N-acyltransferases (Nat)"/>
    <property type="match status" value="1"/>
</dbReference>
<keyword evidence="4" id="KW-0687">Ribonucleoprotein</keyword>
<dbReference type="GO" id="GO:0005840">
    <property type="term" value="C:ribosome"/>
    <property type="evidence" value="ECO:0007669"/>
    <property type="project" value="UniProtKB-KW"/>
</dbReference>
<name>A0A3N1GWY2_9ACTN</name>
<dbReference type="InterPro" id="IPR016181">
    <property type="entry name" value="Acyl_CoA_acyltransferase"/>
</dbReference>
<dbReference type="Proteomes" id="UP000276232">
    <property type="component" value="Unassembled WGS sequence"/>
</dbReference>
<keyword evidence="4" id="KW-0689">Ribosomal protein</keyword>